<keyword evidence="3" id="KW-1185">Reference proteome</keyword>
<dbReference type="InterPro" id="IPR052026">
    <property type="entry name" value="ExeA_AAA_ATPase_DNA-bind"/>
</dbReference>
<dbReference type="GO" id="GO:0005524">
    <property type="term" value="F:ATP binding"/>
    <property type="evidence" value="ECO:0007669"/>
    <property type="project" value="UniProtKB-KW"/>
</dbReference>
<sequence>MKNQLAKVKNIRKLSQAYESLAQRDINIPRMGLISGFSGAGKSQAIGWLISQVDGVLVRANACWTVSSMLAAIVVEIGTTPVSRNALMLKQIVDSLAASRRPLIIDECDYLLRDPRMVETLRDIHDLAGVPVIMVGMEGIEKKLAHRKQLSRRISQFIEFAPLDLEDAETLAETVCEVAVAPDLLQKIHKDARGSIGLMIVGLAQVEALAKTQQWNVINCQQWGNRKLFLSAKVG</sequence>
<dbReference type="SUPFAM" id="SSF52540">
    <property type="entry name" value="P-loop containing nucleoside triphosphate hydrolases"/>
    <property type="match status" value="1"/>
</dbReference>
<comment type="caution">
    <text evidence="2">The sequence shown here is derived from an EMBL/GenBank/DDBJ whole genome shotgun (WGS) entry which is preliminary data.</text>
</comment>
<protein>
    <submittedName>
        <fullName evidence="2">ATP-binding protein</fullName>
    </submittedName>
</protein>
<dbReference type="RefSeq" id="WP_190717381.1">
    <property type="nucleotide sequence ID" value="NZ_JACJST010000020.1"/>
</dbReference>
<dbReference type="EMBL" id="JACJST010000020">
    <property type="protein sequence ID" value="MBD2570027.1"/>
    <property type="molecule type" value="Genomic_DNA"/>
</dbReference>
<dbReference type="PANTHER" id="PTHR35894:SF5">
    <property type="entry name" value="MU-LIKE PROPHAGE FLUMU DNA TRANSPOSITION PROTEIN B"/>
    <property type="match status" value="1"/>
</dbReference>
<proteinExistence type="predicted"/>
<gene>
    <name evidence="2" type="ORF">H6G59_19425</name>
</gene>
<dbReference type="Proteomes" id="UP000640531">
    <property type="component" value="Unassembled WGS sequence"/>
</dbReference>
<dbReference type="Pfam" id="PF13401">
    <property type="entry name" value="AAA_22"/>
    <property type="match status" value="1"/>
</dbReference>
<feature type="domain" description="ORC1/DEAH AAA+ ATPase" evidence="1">
    <location>
        <begin position="30"/>
        <end position="144"/>
    </location>
</feature>
<evidence type="ECO:0000313" key="2">
    <source>
        <dbReference type="EMBL" id="MBD2570027.1"/>
    </source>
</evidence>
<keyword evidence="2" id="KW-0067">ATP-binding</keyword>
<dbReference type="PANTHER" id="PTHR35894">
    <property type="entry name" value="GENERAL SECRETION PATHWAY PROTEIN A-RELATED"/>
    <property type="match status" value="1"/>
</dbReference>
<accession>A0ABR8FIG0</accession>
<organism evidence="2 3">
    <name type="scientific">Anabaena lutea FACHB-196</name>
    <dbReference type="NCBI Taxonomy" id="2692881"/>
    <lineage>
        <taxon>Bacteria</taxon>
        <taxon>Bacillati</taxon>
        <taxon>Cyanobacteriota</taxon>
        <taxon>Cyanophyceae</taxon>
        <taxon>Nostocales</taxon>
        <taxon>Nostocaceae</taxon>
        <taxon>Anabaena</taxon>
    </lineage>
</organism>
<reference evidence="2 3" key="1">
    <citation type="journal article" date="2020" name="ISME J.">
        <title>Comparative genomics reveals insights into cyanobacterial evolution and habitat adaptation.</title>
        <authorList>
            <person name="Chen M.Y."/>
            <person name="Teng W.K."/>
            <person name="Zhao L."/>
            <person name="Hu C.X."/>
            <person name="Zhou Y.K."/>
            <person name="Han B.P."/>
            <person name="Song L.R."/>
            <person name="Shu W.S."/>
        </authorList>
    </citation>
    <scope>NUCLEOTIDE SEQUENCE [LARGE SCALE GENOMIC DNA]</scope>
    <source>
        <strain evidence="2 3">FACHB-196</strain>
    </source>
</reference>
<evidence type="ECO:0000259" key="1">
    <source>
        <dbReference type="Pfam" id="PF13401"/>
    </source>
</evidence>
<evidence type="ECO:0000313" key="3">
    <source>
        <dbReference type="Proteomes" id="UP000640531"/>
    </source>
</evidence>
<keyword evidence="2" id="KW-0547">Nucleotide-binding</keyword>
<dbReference type="Gene3D" id="3.40.50.300">
    <property type="entry name" value="P-loop containing nucleotide triphosphate hydrolases"/>
    <property type="match status" value="1"/>
</dbReference>
<name>A0ABR8FIG0_9NOST</name>
<dbReference type="InterPro" id="IPR049945">
    <property type="entry name" value="AAA_22"/>
</dbReference>
<dbReference type="InterPro" id="IPR027417">
    <property type="entry name" value="P-loop_NTPase"/>
</dbReference>